<dbReference type="Proteomes" id="UP000282930">
    <property type="component" value="Chromosome"/>
</dbReference>
<dbReference type="RefSeq" id="WP_127351167.1">
    <property type="nucleotide sequence ID" value="NZ_CP034791.1"/>
</dbReference>
<dbReference type="InterPro" id="IPR006059">
    <property type="entry name" value="SBP"/>
</dbReference>
<dbReference type="PROSITE" id="PS01037">
    <property type="entry name" value="SBP_BACTERIAL_1"/>
    <property type="match status" value="1"/>
</dbReference>
<keyword evidence="6" id="KW-1003">Cell membrane</keyword>
<dbReference type="InterPro" id="IPR006060">
    <property type="entry name" value="Maltose/Cyclodextrin-bd"/>
</dbReference>
<name>A0A3T0D2R8_9FIRM</name>
<keyword evidence="6" id="KW-0449">Lipoprotein</keyword>
<evidence type="ECO:0000256" key="3">
    <source>
        <dbReference type="ARBA" id="ARBA00022597"/>
    </source>
</evidence>
<proteinExistence type="inferred from homology"/>
<accession>A0A3T0D2R8</accession>
<dbReference type="GO" id="GO:1901982">
    <property type="term" value="F:maltose binding"/>
    <property type="evidence" value="ECO:0007669"/>
    <property type="project" value="TreeGrafter"/>
</dbReference>
<dbReference type="AlphaFoldDB" id="A0A3T0D2R8"/>
<evidence type="ECO:0000313" key="7">
    <source>
        <dbReference type="EMBL" id="AZT89547.1"/>
    </source>
</evidence>
<dbReference type="InterPro" id="IPR006061">
    <property type="entry name" value="SBP_1_CS"/>
</dbReference>
<comment type="similarity">
    <text evidence="1 6">Belongs to the bacterial solute-binding protein 1 family.</text>
</comment>
<sequence length="401" mass="43575">MKNLKRILTVALIIVFAVVALIPLSGVFATSKKQLVVWSHLTQDEVKALQPIADKWGKANGYTVKVITDQGSFQSFQTAAMSGKGPDIMFGIPHDNLGAFWKAKLLEAVPANLIDKKNFVSTALDACSFDGKLYALPIAMETYALFYNTSKVKEAPKTMSQLITLAKKYGFMYDVNNFYFSFAFIAQNGGYVFKNKGGSLDPNDIGLATNGAIKGLSLIRDFVLTYKFMPKDIRGDIAKGNFQNGKIAFYISGPWDVQDFIKAKVPFAVAPLPKTDDGKPTPSFVGVQAAFVSAKSKNKDAAFKLMKYLVENSALTLFKVGHRIPVLNKVLASSEVKADKIMSAFAEQAKVGIPMPNIPEMSAVWTPAGNALSLITTGKATPKQAADAMVKQIKQGIAQMQ</sequence>
<dbReference type="PANTHER" id="PTHR30061:SF50">
    <property type="entry name" value="MALTOSE_MALTODEXTRIN-BINDING PERIPLASMIC PROTEIN"/>
    <property type="match status" value="1"/>
</dbReference>
<dbReference type="GO" id="GO:0015768">
    <property type="term" value="P:maltose transport"/>
    <property type="evidence" value="ECO:0007669"/>
    <property type="project" value="TreeGrafter"/>
</dbReference>
<dbReference type="GO" id="GO:0015144">
    <property type="term" value="F:carbohydrate transmembrane transporter activity"/>
    <property type="evidence" value="ECO:0007669"/>
    <property type="project" value="InterPro"/>
</dbReference>
<dbReference type="Pfam" id="PF13416">
    <property type="entry name" value="SBP_bac_8"/>
    <property type="match status" value="1"/>
</dbReference>
<dbReference type="KEGG" id="ccha:ELD05_02000"/>
<comment type="subcellular location">
    <subcellularLocation>
        <location evidence="6">Cell membrane</location>
        <topology evidence="6">Lipid-anchor</topology>
    </subcellularLocation>
</comment>
<organism evidence="7 8">
    <name type="scientific">Caldicellulosiruptor changbaiensis</name>
    <dbReference type="NCBI Taxonomy" id="1222016"/>
    <lineage>
        <taxon>Bacteria</taxon>
        <taxon>Bacillati</taxon>
        <taxon>Bacillota</taxon>
        <taxon>Bacillota incertae sedis</taxon>
        <taxon>Caldicellulosiruptorales</taxon>
        <taxon>Caldicellulosiruptoraceae</taxon>
        <taxon>Caldicellulosiruptor</taxon>
    </lineage>
</organism>
<evidence type="ECO:0000313" key="8">
    <source>
        <dbReference type="Proteomes" id="UP000282930"/>
    </source>
</evidence>
<gene>
    <name evidence="7" type="ORF">ELD05_02000</name>
</gene>
<reference evidence="7 8" key="1">
    <citation type="submission" date="2018-12" db="EMBL/GenBank/DDBJ databases">
        <title>Genome sequence from the cellulolytic species, Caldicellulosiruptor changbaiensis.</title>
        <authorList>
            <person name="Blumer-Schuette S.E."/>
            <person name="Mendoza C."/>
        </authorList>
    </citation>
    <scope>NUCLEOTIDE SEQUENCE [LARGE SCALE GENOMIC DNA]</scope>
    <source>
        <strain evidence="7 8">CBS-Z</strain>
    </source>
</reference>
<protein>
    <recommendedName>
        <fullName evidence="5 6">Maltodextrin-binding protein</fullName>
    </recommendedName>
</protein>
<dbReference type="GO" id="GO:0055052">
    <property type="term" value="C:ATP-binding cassette (ABC) transporter complex, substrate-binding subunit-containing"/>
    <property type="evidence" value="ECO:0007669"/>
    <property type="project" value="TreeGrafter"/>
</dbReference>
<keyword evidence="4" id="KW-0732">Signal</keyword>
<evidence type="ECO:0000256" key="5">
    <source>
        <dbReference type="ARBA" id="ARBA00030303"/>
    </source>
</evidence>
<keyword evidence="8" id="KW-1185">Reference proteome</keyword>
<dbReference type="Gene3D" id="3.40.190.10">
    <property type="entry name" value="Periplasmic binding protein-like II"/>
    <property type="match status" value="2"/>
</dbReference>
<dbReference type="CDD" id="cd13586">
    <property type="entry name" value="PBP2_Maltose_binding_like"/>
    <property type="match status" value="1"/>
</dbReference>
<dbReference type="SUPFAM" id="SSF53850">
    <property type="entry name" value="Periplasmic binding protein-like II"/>
    <property type="match status" value="1"/>
</dbReference>
<evidence type="ECO:0000256" key="4">
    <source>
        <dbReference type="ARBA" id="ARBA00022729"/>
    </source>
</evidence>
<dbReference type="PRINTS" id="PR00181">
    <property type="entry name" value="MALTOSEBP"/>
</dbReference>
<dbReference type="EMBL" id="CP034791">
    <property type="protein sequence ID" value="AZT89547.1"/>
    <property type="molecule type" value="Genomic_DNA"/>
</dbReference>
<evidence type="ECO:0000256" key="6">
    <source>
        <dbReference type="RuleBase" id="RU365005"/>
    </source>
</evidence>
<keyword evidence="3 6" id="KW-0762">Sugar transport</keyword>
<keyword evidence="2 6" id="KW-0813">Transport</keyword>
<evidence type="ECO:0000256" key="1">
    <source>
        <dbReference type="ARBA" id="ARBA00008520"/>
    </source>
</evidence>
<evidence type="ECO:0000256" key="2">
    <source>
        <dbReference type="ARBA" id="ARBA00022448"/>
    </source>
</evidence>
<dbReference type="PANTHER" id="PTHR30061">
    <property type="entry name" value="MALTOSE-BINDING PERIPLASMIC PROTEIN"/>
    <property type="match status" value="1"/>
</dbReference>
<dbReference type="GO" id="GO:0042956">
    <property type="term" value="P:maltodextrin transmembrane transport"/>
    <property type="evidence" value="ECO:0007669"/>
    <property type="project" value="TreeGrafter"/>
</dbReference>
<keyword evidence="6" id="KW-0472">Membrane</keyword>